<proteinExistence type="inferred from homology"/>
<dbReference type="GeneID" id="54418122"/>
<dbReference type="PANTHER" id="PTHR31121:SF7">
    <property type="entry name" value="MANNOSYLTRANSFERASE KTR4-RELATED"/>
    <property type="match status" value="1"/>
</dbReference>
<dbReference type="InterPro" id="IPR029044">
    <property type="entry name" value="Nucleotide-diphossugar_trans"/>
</dbReference>
<evidence type="ECO:0000256" key="2">
    <source>
        <dbReference type="ARBA" id="ARBA00022676"/>
    </source>
</evidence>
<accession>A0A6G1G2G8</accession>
<comment type="similarity">
    <text evidence="1">Belongs to the glycosyltransferase 15 family.</text>
</comment>
<dbReference type="RefSeq" id="XP_033533813.1">
    <property type="nucleotide sequence ID" value="XM_033677552.1"/>
</dbReference>
<evidence type="ECO:0000256" key="3">
    <source>
        <dbReference type="ARBA" id="ARBA00022679"/>
    </source>
</evidence>
<evidence type="ECO:0000313" key="6">
    <source>
        <dbReference type="Proteomes" id="UP000504638"/>
    </source>
</evidence>
<dbReference type="GO" id="GO:0006487">
    <property type="term" value="P:protein N-linked glycosylation"/>
    <property type="evidence" value="ECO:0007669"/>
    <property type="project" value="TreeGrafter"/>
</dbReference>
<dbReference type="GO" id="GO:0006493">
    <property type="term" value="P:protein O-linked glycosylation"/>
    <property type="evidence" value="ECO:0007669"/>
    <property type="project" value="TreeGrafter"/>
</dbReference>
<reference evidence="7" key="2">
    <citation type="submission" date="2020-04" db="EMBL/GenBank/DDBJ databases">
        <authorList>
            <consortium name="NCBI Genome Project"/>
        </authorList>
    </citation>
    <scope>NUCLEOTIDE SEQUENCE</scope>
    <source>
        <strain evidence="7">CBS 781.70</strain>
    </source>
</reference>
<dbReference type="GO" id="GO:0000032">
    <property type="term" value="P:cell wall mannoprotein biosynthetic process"/>
    <property type="evidence" value="ECO:0007669"/>
    <property type="project" value="TreeGrafter"/>
</dbReference>
<evidence type="ECO:0000313" key="7">
    <source>
        <dbReference type="RefSeq" id="XP_033533813.1"/>
    </source>
</evidence>
<dbReference type="PANTHER" id="PTHR31121">
    <property type="entry name" value="ALPHA-1,2 MANNOSYLTRANSFERASE KTR1"/>
    <property type="match status" value="1"/>
</dbReference>
<protein>
    <submittedName>
        <fullName evidence="5 7">Glycolipid 2-alpha-mannosyltransferase</fullName>
    </submittedName>
</protein>
<evidence type="ECO:0000313" key="5">
    <source>
        <dbReference type="EMBL" id="KAF1812182.1"/>
    </source>
</evidence>
<dbReference type="AlphaFoldDB" id="A0A6G1G2G8"/>
<dbReference type="FunFam" id="3.90.550.10:FF:000051">
    <property type="entry name" value="Alpha-1,2-mannosyltransferase (Ktr4)"/>
    <property type="match status" value="1"/>
</dbReference>
<sequence>MVVPRPIRLLTLISAFLFLWLVYQIFKSDLPHGSPPKEEKITNWVKDPNLDPTDEPPEPLRRVIGNNYAPNNPDSSRVNATLMALVRNNEIDAMLQSMRDLERTWNSKFNYPWLFLNDEPFTDEFKEKTSAATRAEVRYELVPKEHWDMPSWINRDLYDESVEVLKAQGVQYMDRFSYHQMCRWNSGFFYKHPALLSTKYYWRVEPNVRFFCDVDYDVFGWMQDHNKTYGYTINLYDSPESVAGLWPATEKFLAVHKEHLHPNNAIQWLTDKEGRPENFEKAHGYSTCHFWSNFEIGDMDFWRSEAYEKYFNHLDRAGGFWYERWGDAPVHSIALGLFEDKSKIHWFRDIGYQHVPFLHCPNSSKCRGCETGKFTDGESFLQKEDCRAVYFKHVGMH</sequence>
<keyword evidence="6" id="KW-1185">Reference proteome</keyword>
<reference evidence="5 7" key="1">
    <citation type="submission" date="2020-01" db="EMBL/GenBank/DDBJ databases">
        <authorList>
            <consortium name="DOE Joint Genome Institute"/>
            <person name="Haridas S."/>
            <person name="Albert R."/>
            <person name="Binder M."/>
            <person name="Bloem J."/>
            <person name="Labutti K."/>
            <person name="Salamov A."/>
            <person name="Andreopoulos B."/>
            <person name="Baker S.E."/>
            <person name="Barry K."/>
            <person name="Bills G."/>
            <person name="Bluhm B.H."/>
            <person name="Cannon C."/>
            <person name="Castanera R."/>
            <person name="Culley D.E."/>
            <person name="Daum C."/>
            <person name="Ezra D."/>
            <person name="Gonzalez J.B."/>
            <person name="Henrissat B."/>
            <person name="Kuo A."/>
            <person name="Liang C."/>
            <person name="Lipzen A."/>
            <person name="Lutzoni F."/>
            <person name="Magnuson J."/>
            <person name="Mondo S."/>
            <person name="Nolan M."/>
            <person name="Ohm R."/>
            <person name="Pangilinan J."/>
            <person name="Park H.-J."/>
            <person name="Ramirez L."/>
            <person name="Alfaro M."/>
            <person name="Sun H."/>
            <person name="Tritt A."/>
            <person name="Yoshinaga Y."/>
            <person name="Zwiers L.-H."/>
            <person name="Turgeon B.G."/>
            <person name="Goodwin S.B."/>
            <person name="Spatafora J.W."/>
            <person name="Crous P.W."/>
            <person name="Grigoriev I.V."/>
        </authorList>
    </citation>
    <scope>NUCLEOTIDE SEQUENCE</scope>
    <source>
        <strain evidence="5 7">CBS 781.70</strain>
    </source>
</reference>
<feature type="region of interest" description="Disordered" evidence="4">
    <location>
        <begin position="34"/>
        <end position="57"/>
    </location>
</feature>
<dbReference type="GO" id="GO:0016020">
    <property type="term" value="C:membrane"/>
    <property type="evidence" value="ECO:0007669"/>
    <property type="project" value="InterPro"/>
</dbReference>
<gene>
    <name evidence="5 7" type="ORF">P152DRAFT_436248</name>
</gene>
<keyword evidence="3 5" id="KW-0808">Transferase</keyword>
<dbReference type="InterPro" id="IPR002685">
    <property type="entry name" value="Glyco_trans_15"/>
</dbReference>
<dbReference type="Pfam" id="PF01793">
    <property type="entry name" value="Glyco_transf_15"/>
    <property type="match status" value="1"/>
</dbReference>
<dbReference type="OrthoDB" id="439943at2759"/>
<dbReference type="Gene3D" id="3.90.550.10">
    <property type="entry name" value="Spore Coat Polysaccharide Biosynthesis Protein SpsA, Chain A"/>
    <property type="match status" value="1"/>
</dbReference>
<name>A0A6G1G2G8_9PEZI</name>
<reference evidence="7" key="3">
    <citation type="submission" date="2025-04" db="UniProtKB">
        <authorList>
            <consortium name="RefSeq"/>
        </authorList>
    </citation>
    <scope>IDENTIFICATION</scope>
    <source>
        <strain evidence="7">CBS 781.70</strain>
    </source>
</reference>
<dbReference type="GO" id="GO:0000026">
    <property type="term" value="F:alpha-1,2-mannosyltransferase activity"/>
    <property type="evidence" value="ECO:0007669"/>
    <property type="project" value="TreeGrafter"/>
</dbReference>
<organism evidence="5">
    <name type="scientific">Eremomyces bilateralis CBS 781.70</name>
    <dbReference type="NCBI Taxonomy" id="1392243"/>
    <lineage>
        <taxon>Eukaryota</taxon>
        <taxon>Fungi</taxon>
        <taxon>Dikarya</taxon>
        <taxon>Ascomycota</taxon>
        <taxon>Pezizomycotina</taxon>
        <taxon>Dothideomycetes</taxon>
        <taxon>Dothideomycetes incertae sedis</taxon>
        <taxon>Eremomycetales</taxon>
        <taxon>Eremomycetaceae</taxon>
        <taxon>Eremomyces</taxon>
    </lineage>
</organism>
<evidence type="ECO:0000256" key="4">
    <source>
        <dbReference type="SAM" id="MobiDB-lite"/>
    </source>
</evidence>
<evidence type="ECO:0000256" key="1">
    <source>
        <dbReference type="ARBA" id="ARBA00007677"/>
    </source>
</evidence>
<keyword evidence="2 5" id="KW-0328">Glycosyltransferase</keyword>
<dbReference type="EMBL" id="ML975158">
    <property type="protein sequence ID" value="KAF1812182.1"/>
    <property type="molecule type" value="Genomic_DNA"/>
</dbReference>
<dbReference type="GO" id="GO:0005794">
    <property type="term" value="C:Golgi apparatus"/>
    <property type="evidence" value="ECO:0007669"/>
    <property type="project" value="TreeGrafter"/>
</dbReference>
<dbReference type="Proteomes" id="UP000504638">
    <property type="component" value="Unplaced"/>
</dbReference>
<dbReference type="SUPFAM" id="SSF53448">
    <property type="entry name" value="Nucleotide-diphospho-sugar transferases"/>
    <property type="match status" value="1"/>
</dbReference>